<feature type="compositionally biased region" description="Polar residues" evidence="1">
    <location>
        <begin position="97"/>
        <end position="109"/>
    </location>
</feature>
<evidence type="ECO:0000256" key="1">
    <source>
        <dbReference type="SAM" id="MobiDB-lite"/>
    </source>
</evidence>
<evidence type="ECO:0000313" key="2">
    <source>
        <dbReference type="EMBL" id="EER02786.1"/>
    </source>
</evidence>
<gene>
    <name evidence="2" type="ORF">Pmar_PMAR022211</name>
</gene>
<name>C5LKF2_PERM5</name>
<accession>C5LKF2</accession>
<organism evidence="3">
    <name type="scientific">Perkinsus marinus (strain ATCC 50983 / TXsc)</name>
    <dbReference type="NCBI Taxonomy" id="423536"/>
    <lineage>
        <taxon>Eukaryota</taxon>
        <taxon>Sar</taxon>
        <taxon>Alveolata</taxon>
        <taxon>Perkinsozoa</taxon>
        <taxon>Perkinsea</taxon>
        <taxon>Perkinsida</taxon>
        <taxon>Perkinsidae</taxon>
        <taxon>Perkinsus</taxon>
    </lineage>
</organism>
<dbReference type="AlphaFoldDB" id="C5LKF2"/>
<dbReference type="EMBL" id="GG682792">
    <property type="protein sequence ID" value="EER02786.1"/>
    <property type="molecule type" value="Genomic_DNA"/>
</dbReference>
<protein>
    <submittedName>
        <fullName evidence="2">Uncharacterized protein</fullName>
    </submittedName>
</protein>
<sequence length="161" mass="17737">MALLEDLSCQSFEVEVVLGRYEHGVFDADYKVKATSTYRCCGFFLIMCVSICIGEGLPPPPAWSRQLHAPSVKVSAAVETEDCVDVDEELEIHGEDSSTAVGSISSSKMKTGLDSEEEEEACSAPRRMRLRVYENDKEIRIESVPGICCGRIGKETVGFFE</sequence>
<feature type="region of interest" description="Disordered" evidence="1">
    <location>
        <begin position="95"/>
        <end position="120"/>
    </location>
</feature>
<proteinExistence type="predicted"/>
<reference evidence="2 3" key="1">
    <citation type="submission" date="2008-07" db="EMBL/GenBank/DDBJ databases">
        <authorList>
            <person name="El-Sayed N."/>
            <person name="Caler E."/>
            <person name="Inman J."/>
            <person name="Amedeo P."/>
            <person name="Hass B."/>
            <person name="Wortman J."/>
        </authorList>
    </citation>
    <scope>NUCLEOTIDE SEQUENCE [LARGE SCALE GENOMIC DNA]</scope>
    <source>
        <strain evidence="3">ATCC 50983 / TXsc</strain>
    </source>
</reference>
<dbReference type="InParanoid" id="C5LKF2"/>
<evidence type="ECO:0000313" key="3">
    <source>
        <dbReference type="Proteomes" id="UP000007800"/>
    </source>
</evidence>
<keyword evidence="3" id="KW-1185">Reference proteome</keyword>
<dbReference type="Proteomes" id="UP000007800">
    <property type="component" value="Unassembled WGS sequence"/>
</dbReference>
<dbReference type="GeneID" id="9050940"/>
<dbReference type="RefSeq" id="XP_002770970.1">
    <property type="nucleotide sequence ID" value="XM_002770924.1"/>
</dbReference>